<sequence length="226" mass="25955">MGRDKYIYLHGFASSPHGGKAEYFRQGFGQLSINLQTPDLNQGDFFNLTLTRQLNFIKAEYFDKISISDTTEKTLTSLPEITLIGSSFGGLTSAILAQGNFKVKRLVLLAPAFQFHRHLSRLLGEAAMQQWQRDGFGLFPHYGENRDLPLSYQFWVDLLQYQNEQFPREIPTLIFHGIHDEVIPIESSRAFASDRPWVKLQELDSDHGLTNVLPQIWQAIQYFCQI</sequence>
<dbReference type="RefSeq" id="WP_354634749.1">
    <property type="nucleotide sequence ID" value="NZ_CP159837.1"/>
</dbReference>
<reference evidence="1" key="1">
    <citation type="submission" date="2024-07" db="EMBL/GenBank/DDBJ databases">
        <authorList>
            <person name="Kim Y.J."/>
            <person name="Jeong J.Y."/>
        </authorList>
    </citation>
    <scope>NUCLEOTIDE SEQUENCE</scope>
    <source>
        <strain evidence="1">GIHE-MW2</strain>
    </source>
</reference>
<protein>
    <submittedName>
        <fullName evidence="1">YqiA/YcfP family alpha/beta fold hydrolase</fullName>
    </submittedName>
</protein>
<dbReference type="GO" id="GO:0016787">
    <property type="term" value="F:hydrolase activity"/>
    <property type="evidence" value="ECO:0007669"/>
    <property type="project" value="UniProtKB-KW"/>
</dbReference>
<dbReference type="Gene3D" id="3.40.50.1820">
    <property type="entry name" value="alpha/beta hydrolase"/>
    <property type="match status" value="1"/>
</dbReference>
<dbReference type="InterPro" id="IPR029058">
    <property type="entry name" value="AB_hydrolase_fold"/>
</dbReference>
<keyword evidence="1" id="KW-0378">Hydrolase</keyword>
<dbReference type="AlphaFoldDB" id="A0AAU8J858"/>
<name>A0AAU8J858_9CYAN</name>
<dbReference type="Pfam" id="PF05728">
    <property type="entry name" value="UPF0227"/>
    <property type="match status" value="1"/>
</dbReference>
<evidence type="ECO:0000313" key="1">
    <source>
        <dbReference type="EMBL" id="XCM35012.1"/>
    </source>
</evidence>
<dbReference type="InterPro" id="IPR008886">
    <property type="entry name" value="UPF0227/Esterase_YqiA"/>
</dbReference>
<dbReference type="EMBL" id="CP159837">
    <property type="protein sequence ID" value="XCM35012.1"/>
    <property type="molecule type" value="Genomic_DNA"/>
</dbReference>
<dbReference type="SUPFAM" id="SSF53474">
    <property type="entry name" value="alpha/beta-Hydrolases"/>
    <property type="match status" value="1"/>
</dbReference>
<organism evidence="1">
    <name type="scientific">Planktothricoides raciborskii GIHE-MW2</name>
    <dbReference type="NCBI Taxonomy" id="2792601"/>
    <lineage>
        <taxon>Bacteria</taxon>
        <taxon>Bacillati</taxon>
        <taxon>Cyanobacteriota</taxon>
        <taxon>Cyanophyceae</taxon>
        <taxon>Oscillatoriophycideae</taxon>
        <taxon>Oscillatoriales</taxon>
        <taxon>Oscillatoriaceae</taxon>
        <taxon>Planktothricoides</taxon>
    </lineage>
</organism>
<gene>
    <name evidence="1" type="ORF">ABWT76_003663</name>
</gene>
<accession>A0AAU8J858</accession>
<proteinExistence type="predicted"/>